<keyword evidence="3" id="KW-1185">Reference proteome</keyword>
<dbReference type="EMBL" id="WXYQ01000001">
    <property type="protein sequence ID" value="NBG94206.1"/>
    <property type="molecule type" value="Genomic_DNA"/>
</dbReference>
<evidence type="ECO:0000256" key="1">
    <source>
        <dbReference type="SAM" id="MobiDB-lite"/>
    </source>
</evidence>
<dbReference type="Pfam" id="PF10984">
    <property type="entry name" value="DUF2794"/>
    <property type="match status" value="1"/>
</dbReference>
<dbReference type="AlphaFoldDB" id="A0A845Q7Z1"/>
<name>A0A845Q7Z1_9HYPH</name>
<evidence type="ECO:0000313" key="2">
    <source>
        <dbReference type="EMBL" id="NBG94206.1"/>
    </source>
</evidence>
<gene>
    <name evidence="2" type="ORF">GTQ45_00505</name>
</gene>
<comment type="caution">
    <text evidence="2">The sequence shown here is derived from an EMBL/GenBank/DDBJ whole genome shotgun (WGS) entry which is preliminary data.</text>
</comment>
<proteinExistence type="predicted"/>
<dbReference type="GeneID" id="300656262"/>
<dbReference type="InterPro" id="IPR021252">
    <property type="entry name" value="DUF2794"/>
</dbReference>
<sequence>MSTAQHLSIVPAGSGGASGSTSGGASGGTGPKAPKQVFWDRRELDALLNVYGRRVAAGDWRDYAMSGAKDMAVFEVYRRASEMPLYRIEKRPKLRNRQGAYAVIAASGMILKRGHELKQVLKVLEPKQISLVSEL</sequence>
<evidence type="ECO:0000313" key="3">
    <source>
        <dbReference type="Proteomes" id="UP000470384"/>
    </source>
</evidence>
<dbReference type="OrthoDB" id="7159482at2"/>
<dbReference type="Proteomes" id="UP000470384">
    <property type="component" value="Unassembled WGS sequence"/>
</dbReference>
<organism evidence="2 3">
    <name type="scientific">Pyruvatibacter mobilis</name>
    <dbReference type="NCBI Taxonomy" id="1712261"/>
    <lineage>
        <taxon>Bacteria</taxon>
        <taxon>Pseudomonadati</taxon>
        <taxon>Pseudomonadota</taxon>
        <taxon>Alphaproteobacteria</taxon>
        <taxon>Hyphomicrobiales</taxon>
        <taxon>Parvibaculaceae</taxon>
        <taxon>Pyruvatibacter</taxon>
    </lineage>
</organism>
<dbReference type="RefSeq" id="WP_160586350.1">
    <property type="nucleotide sequence ID" value="NZ_BMHN01000001.1"/>
</dbReference>
<feature type="region of interest" description="Disordered" evidence="1">
    <location>
        <begin position="1"/>
        <end position="36"/>
    </location>
</feature>
<accession>A0A845Q7Z1</accession>
<reference evidence="2 3" key="1">
    <citation type="journal article" date="2016" name="Int. J. Syst. Evol. Microbiol.">
        <title>Pyruvatibacter mobilis gen. nov., sp. nov., a marine bacterium from the culture broth of Picochlorum sp. 122.</title>
        <authorList>
            <person name="Wang G."/>
            <person name="Tang M."/>
            <person name="Wu H."/>
            <person name="Dai S."/>
            <person name="Li T."/>
            <person name="Chen C."/>
            <person name="He H."/>
            <person name="Fan J."/>
            <person name="Xiang W."/>
            <person name="Li X."/>
        </authorList>
    </citation>
    <scope>NUCLEOTIDE SEQUENCE [LARGE SCALE GENOMIC DNA]</scope>
    <source>
        <strain evidence="2 3">GYP-11</strain>
    </source>
</reference>
<protein>
    <submittedName>
        <fullName evidence="2">DUF2794 domain-containing protein</fullName>
    </submittedName>
</protein>
<feature type="compositionally biased region" description="Gly residues" evidence="1">
    <location>
        <begin position="13"/>
        <end position="30"/>
    </location>
</feature>